<accession>A0A4Q4NW01</accession>
<evidence type="ECO:0000259" key="3">
    <source>
        <dbReference type="SMART" id="SM00382"/>
    </source>
</evidence>
<dbReference type="SUPFAM" id="SSF52540">
    <property type="entry name" value="P-loop containing nucleoside triphosphate hydrolases"/>
    <property type="match status" value="1"/>
</dbReference>
<feature type="compositionally biased region" description="Basic residues" evidence="2">
    <location>
        <begin position="227"/>
        <end position="238"/>
    </location>
</feature>
<dbReference type="Gene3D" id="3.40.50.300">
    <property type="entry name" value="P-loop containing nucleotide triphosphate hydrolases"/>
    <property type="match status" value="1"/>
</dbReference>
<feature type="compositionally biased region" description="Acidic residues" evidence="2">
    <location>
        <begin position="92"/>
        <end position="102"/>
    </location>
</feature>
<dbReference type="InterPro" id="IPR054289">
    <property type="entry name" value="DUF7025"/>
</dbReference>
<feature type="region of interest" description="Disordered" evidence="2">
    <location>
        <begin position="1"/>
        <end position="52"/>
    </location>
</feature>
<dbReference type="AlphaFoldDB" id="A0A4Q4NW01"/>
<dbReference type="InterPro" id="IPR027417">
    <property type="entry name" value="P-loop_NTPase"/>
</dbReference>
<gene>
    <name evidence="4" type="ORF">AA0117_g1762</name>
</gene>
<dbReference type="GO" id="GO:0016887">
    <property type="term" value="F:ATP hydrolysis activity"/>
    <property type="evidence" value="ECO:0007669"/>
    <property type="project" value="InterPro"/>
</dbReference>
<dbReference type="PANTHER" id="PTHR46411:SF2">
    <property type="entry name" value="AAA+ ATPASE DOMAIN-CONTAINING PROTEIN"/>
    <property type="match status" value="1"/>
</dbReference>
<feature type="region of interest" description="Disordered" evidence="2">
    <location>
        <begin position="74"/>
        <end position="169"/>
    </location>
</feature>
<protein>
    <recommendedName>
        <fullName evidence="3">AAA+ ATPase domain-containing protein</fullName>
    </recommendedName>
</protein>
<dbReference type="InterPro" id="IPR003959">
    <property type="entry name" value="ATPase_AAA_core"/>
</dbReference>
<keyword evidence="1" id="KW-0175">Coiled coil</keyword>
<reference evidence="5" key="1">
    <citation type="journal article" date="2019" name="bioRxiv">
        <title>Genomics, evolutionary history and diagnostics of the Alternaria alternata species group including apple and Asian pear pathotypes.</title>
        <authorList>
            <person name="Armitage A.D."/>
            <person name="Cockerton H.M."/>
            <person name="Sreenivasaprasad S."/>
            <person name="Woodhall J.W."/>
            <person name="Lane C.R."/>
            <person name="Harrison R.J."/>
            <person name="Clarkson J.P."/>
        </authorList>
    </citation>
    <scope>NUCLEOTIDE SEQUENCE [LARGE SCALE GENOMIC DNA]</scope>
    <source>
        <strain evidence="5">FERA 1177</strain>
    </source>
</reference>
<dbReference type="CDD" id="cd19481">
    <property type="entry name" value="RecA-like_protease"/>
    <property type="match status" value="1"/>
</dbReference>
<proteinExistence type="predicted"/>
<dbReference type="Pfam" id="PF00004">
    <property type="entry name" value="AAA"/>
    <property type="match status" value="1"/>
</dbReference>
<feature type="domain" description="AAA+ ATPase" evidence="3">
    <location>
        <begin position="741"/>
        <end position="868"/>
    </location>
</feature>
<dbReference type="InterPro" id="IPR003593">
    <property type="entry name" value="AAA+_ATPase"/>
</dbReference>
<dbReference type="VEuPathDB" id="FungiDB:CC77DRAFT_391961"/>
<feature type="coiled-coil region" evidence="1">
    <location>
        <begin position="252"/>
        <end position="279"/>
    </location>
</feature>
<evidence type="ECO:0000313" key="4">
    <source>
        <dbReference type="EMBL" id="RYN84271.1"/>
    </source>
</evidence>
<sequence>MSRTPSLSPPTRLSSRPHNSTSWKLSDFGLDAERERERERKEQMEEGWDADAVDALRGYAPLSHDATTAEKLEWKHLKHESNQELPGRSNSDYEDEEEDSWDLIDGQGPRPAGPPPGMGPTYDYDAHQSPFLTASTRAKETMTTQPGPRRTLRDSDASRPEVAVQQGRKRRAVAEYVPIYETTPEVKDSLRYRQQFKSPDYFRPPPGYVGPGFAQEDVLSSASESRPKKRLAKQRRPNLPHATPSGMDLIHAKKDEDILQDALGELKALKMENERLRQDACQAPVSSQPAYSYKVFYEIRRVLYLDQPCWEPAEGSSVVLLAKNPIRRLESYLDQHPEIAFAIYKNYAQDILLDSSEIETVDGVYRSPTPTHEVLSFVSPDMRSAVKELVQQIPRFDYYFPHFNLDPVIPAPYLFMYYSTPFITGVLPKLSTRSRNLIKQLQAVVAESYGHEYTSAKLQAEKGMIARKHLKYLIRPGDVLVSSATEGNIPQACIARGWIGAPETTLENHELEEWEHVGKQLIEGHGSLVNSISGRKMTTYVWKVPVWNWSFDGNFGRHETSIDIMMSLANEGDSVEIRSLKYYPLQYAAADMRALLEKRGRTFWSLRNRRFVSYMRSEEDELYNIEDRYMVDTKSFKMLFPDSDVAKMRLKHAFGAAVMANDQPPEEGDSLLAVPSTIMAHNLQEKVWRELLVDQITDINWNKQAFKDLVAEPETKELVQALVMRQINARRSTDFVAGKGNGLIMLLHGAPGTGKTFTAEGVAEFAEKPLLRITCGDIGTEPEVVDQRLRATLRLGKLWDCVVLLDEADVFLEERDMKDLKRNALVSVFLRALEYYDGILMLTSNRVGTFDEAFKSRIQLALHYDNLGPAQRKKIWRNFITRMKTLEESSSADLEDILDHIDELSKEPMNGREIRNAITIARQLAQFREQRFQYSHLKHAMNVGSRFSKYLNDLRMNYTDDMIKQDSGIRFSYTAVAPAGLQ</sequence>
<feature type="region of interest" description="Disordered" evidence="2">
    <location>
        <begin position="197"/>
        <end position="247"/>
    </location>
</feature>
<name>A0A4Q4NW01_ALTAL</name>
<dbReference type="Proteomes" id="UP000291422">
    <property type="component" value="Unassembled WGS sequence"/>
</dbReference>
<dbReference type="PANTHER" id="PTHR46411">
    <property type="entry name" value="FAMILY ATPASE, PUTATIVE-RELATED"/>
    <property type="match status" value="1"/>
</dbReference>
<dbReference type="Pfam" id="PF23232">
    <property type="entry name" value="AAA_lid_13"/>
    <property type="match status" value="1"/>
</dbReference>
<dbReference type="EMBL" id="PDXD01000001">
    <property type="protein sequence ID" value="RYN84271.1"/>
    <property type="molecule type" value="Genomic_DNA"/>
</dbReference>
<comment type="caution">
    <text evidence="4">The sequence shown here is derived from an EMBL/GenBank/DDBJ whole genome shotgun (WGS) entry which is preliminary data.</text>
</comment>
<evidence type="ECO:0000256" key="2">
    <source>
        <dbReference type="SAM" id="MobiDB-lite"/>
    </source>
</evidence>
<feature type="compositionally biased region" description="Basic and acidic residues" evidence="2">
    <location>
        <begin position="31"/>
        <end position="44"/>
    </location>
</feature>
<feature type="compositionally biased region" description="Low complexity" evidence="2">
    <location>
        <begin position="1"/>
        <end position="17"/>
    </location>
</feature>
<dbReference type="GO" id="GO:0005524">
    <property type="term" value="F:ATP binding"/>
    <property type="evidence" value="ECO:0007669"/>
    <property type="project" value="InterPro"/>
</dbReference>
<feature type="compositionally biased region" description="Polar residues" evidence="2">
    <location>
        <begin position="130"/>
        <end position="146"/>
    </location>
</feature>
<evidence type="ECO:0000313" key="5">
    <source>
        <dbReference type="Proteomes" id="UP000291422"/>
    </source>
</evidence>
<evidence type="ECO:0000256" key="1">
    <source>
        <dbReference type="SAM" id="Coils"/>
    </source>
</evidence>
<dbReference type="Pfam" id="PF22942">
    <property type="entry name" value="DUF7025"/>
    <property type="match status" value="1"/>
</dbReference>
<dbReference type="InterPro" id="IPR056599">
    <property type="entry name" value="AAA_lid_fung"/>
</dbReference>
<dbReference type="SMART" id="SM00382">
    <property type="entry name" value="AAA"/>
    <property type="match status" value="1"/>
</dbReference>
<organism evidence="4 5">
    <name type="scientific">Alternaria alternata</name>
    <name type="common">Alternaria rot fungus</name>
    <name type="synonym">Torula alternata</name>
    <dbReference type="NCBI Taxonomy" id="5599"/>
    <lineage>
        <taxon>Eukaryota</taxon>
        <taxon>Fungi</taxon>
        <taxon>Dikarya</taxon>
        <taxon>Ascomycota</taxon>
        <taxon>Pezizomycotina</taxon>
        <taxon>Dothideomycetes</taxon>
        <taxon>Pleosporomycetidae</taxon>
        <taxon>Pleosporales</taxon>
        <taxon>Pleosporineae</taxon>
        <taxon>Pleosporaceae</taxon>
        <taxon>Alternaria</taxon>
        <taxon>Alternaria sect. Alternaria</taxon>
        <taxon>Alternaria alternata complex</taxon>
    </lineage>
</organism>